<evidence type="ECO:0000256" key="1">
    <source>
        <dbReference type="SAM" id="MobiDB-lite"/>
    </source>
</evidence>
<reference evidence="2 3" key="1">
    <citation type="submission" date="2020-02" db="EMBL/GenBank/DDBJ databases">
        <authorList>
            <person name="Ferguson B K."/>
        </authorList>
    </citation>
    <scope>NUCLEOTIDE SEQUENCE [LARGE SCALE GENOMIC DNA]</scope>
</reference>
<dbReference type="EMBL" id="CADCXU010025656">
    <property type="protein sequence ID" value="CAB0012887.1"/>
    <property type="molecule type" value="Genomic_DNA"/>
</dbReference>
<gene>
    <name evidence="2" type="ORF">NTEN_LOCUS17578</name>
</gene>
<dbReference type="AlphaFoldDB" id="A0A6H5HA37"/>
<feature type="region of interest" description="Disordered" evidence="1">
    <location>
        <begin position="460"/>
        <end position="499"/>
    </location>
</feature>
<evidence type="ECO:0000313" key="2">
    <source>
        <dbReference type="EMBL" id="CAB0012887.1"/>
    </source>
</evidence>
<proteinExistence type="predicted"/>
<feature type="compositionally biased region" description="Low complexity" evidence="1">
    <location>
        <begin position="484"/>
        <end position="495"/>
    </location>
</feature>
<accession>A0A6H5HA37</accession>
<protein>
    <submittedName>
        <fullName evidence="2">Uncharacterized protein</fullName>
    </submittedName>
</protein>
<name>A0A6H5HA37_9HEMI</name>
<feature type="region of interest" description="Disordered" evidence="1">
    <location>
        <begin position="388"/>
        <end position="412"/>
    </location>
</feature>
<evidence type="ECO:0000313" key="3">
    <source>
        <dbReference type="Proteomes" id="UP000479000"/>
    </source>
</evidence>
<feature type="compositionally biased region" description="Basic residues" evidence="1">
    <location>
        <begin position="763"/>
        <end position="777"/>
    </location>
</feature>
<feature type="region of interest" description="Disordered" evidence="1">
    <location>
        <begin position="214"/>
        <end position="233"/>
    </location>
</feature>
<feature type="compositionally biased region" description="Basic and acidic residues" evidence="1">
    <location>
        <begin position="465"/>
        <end position="474"/>
    </location>
</feature>
<dbReference type="Proteomes" id="UP000479000">
    <property type="component" value="Unassembled WGS sequence"/>
</dbReference>
<keyword evidence="3" id="KW-1185">Reference proteome</keyword>
<sequence>MDEDESRIHEVDDSWQGNHYSSVISGNGDTVETLLTATGHVIPRTMTLRDSLHSDVKETIRRGNMAIKYIHALNEEHDAHLPAHQSGYSLLPSRLLESKCATPAMESGASHNNQPLLSVETAPHEWHCSSRQLQVQTQLRVQTQLQVQTQLRDQRQLLDQSQLRDQTQLRVSLPHSMIVCQRSKDESIIPTLRKIPANQWGEGGVMCKNAAQVRPPAQGANRESPRQMGGVRQRRRVCKGIRNYSNSGTMLQLAGSQSQIESRPGQPHVVSLAWNILISTVPFTSLRPFSPGYNLQGPCKAQWLNVSRVTLGCPIPFHSTFTPASQEFNRIPKLFPKYDRCHEKANFDELQSDVCRGGVRLLRSVATARFPDARRISREFGFVTDEQSCPDRSASAAQDLSPSEARSGESAGVEGAILNENKIVKSREAEESQEYGHLANIERFVRAGYGIFGVELTTPRNIRRPPKEGRRHGEQQVTGRRRGAGLLSTSAGSSLPRAAGSKPMAGPALLAGLAALAVYHNTLDAGFVYDDRTVKEHQQANSLYSESYVFGLPRIHGSGFSLNFTPPNMGIGSNNRLDGSAAILTADAGRSLYVSRRFRTILQPTSRVECGIKLNKLQLCKRPTTKRIVSPASFLMAALPVFSCALSSFAGEPCGRSFPEENYQRRAYYSKEISWRVFSEHGALALRIRRRRGVYICNYKRARCPDGPATFLDSNHRRGAVIKKTEGWTARKGKANRVLRLVRLLNNLEPSCTDEKNGEAGKGSKRARTKVSKKKTQPSRATAKVILQSAVRDIVKVFEGE</sequence>
<feature type="region of interest" description="Disordered" evidence="1">
    <location>
        <begin position="753"/>
        <end position="780"/>
    </location>
</feature>
<organism evidence="2 3">
    <name type="scientific">Nesidiocoris tenuis</name>
    <dbReference type="NCBI Taxonomy" id="355587"/>
    <lineage>
        <taxon>Eukaryota</taxon>
        <taxon>Metazoa</taxon>
        <taxon>Ecdysozoa</taxon>
        <taxon>Arthropoda</taxon>
        <taxon>Hexapoda</taxon>
        <taxon>Insecta</taxon>
        <taxon>Pterygota</taxon>
        <taxon>Neoptera</taxon>
        <taxon>Paraneoptera</taxon>
        <taxon>Hemiptera</taxon>
        <taxon>Heteroptera</taxon>
        <taxon>Panheteroptera</taxon>
        <taxon>Cimicomorpha</taxon>
        <taxon>Miridae</taxon>
        <taxon>Dicyphina</taxon>
        <taxon>Nesidiocoris</taxon>
    </lineage>
</organism>